<dbReference type="EMBL" id="CP065989">
    <property type="protein sequence ID" value="QQB15232.1"/>
    <property type="molecule type" value="Genomic_DNA"/>
</dbReference>
<feature type="region of interest" description="Disordered" evidence="4">
    <location>
        <begin position="323"/>
        <end position="344"/>
    </location>
</feature>
<dbReference type="GO" id="GO:0046872">
    <property type="term" value="F:metal ion binding"/>
    <property type="evidence" value="ECO:0007669"/>
    <property type="project" value="UniProtKB-KW"/>
</dbReference>
<dbReference type="GO" id="GO:0016491">
    <property type="term" value="F:oxidoreductase activity"/>
    <property type="evidence" value="ECO:0007669"/>
    <property type="project" value="UniProtKB-KW"/>
</dbReference>
<evidence type="ECO:0000313" key="5">
    <source>
        <dbReference type="EMBL" id="QQB15232.1"/>
    </source>
</evidence>
<sequence>MTATLPRPRLVFVPGDLSGVGPELLARLLADPENRARADVLITATPEELEAFADTAGVSVPDVDAIEFLGTAYDGPEIPPGVVSTAAGERALSDLGTALDLWTAGRADGVLFLPLNKGAMGRAGMTEEDELRWFAKRIGFTGFTSELNFISSLVTARVTSHVPVSQIAAGIRAGRVLETIELLDRVVRETRTPTPRLAVCALNPHAGEGGKFGREEIEDIAPAIELARTRGIDVEGPFPCDTLFGRAAGGDYDGVVTMYHDQGQIAMKLLGFDQGVTVHGGLPIPIATPAHGTAHGIVGTGTADLSPSQHAFDLAAAMAASRRDTATADAPTTGATASAPAETR</sequence>
<dbReference type="Gene3D" id="3.40.718.10">
    <property type="entry name" value="Isopropylmalate Dehydrogenase"/>
    <property type="match status" value="1"/>
</dbReference>
<dbReference type="Proteomes" id="UP000595374">
    <property type="component" value="Chromosome"/>
</dbReference>
<dbReference type="PANTHER" id="PTHR30004:SF3">
    <property type="entry name" value="4-HYDROXYTHREONINE-4-PHOSPHATE DEHYDROGENASE 2-RELATED"/>
    <property type="match status" value="1"/>
</dbReference>
<evidence type="ECO:0000256" key="4">
    <source>
        <dbReference type="SAM" id="MobiDB-lite"/>
    </source>
</evidence>
<protein>
    <submittedName>
        <fullName evidence="5">4-hydroxythreonine-4-phosphate dehydrogenase PdxA</fullName>
    </submittedName>
</protein>
<feature type="compositionally biased region" description="Low complexity" evidence="4">
    <location>
        <begin position="327"/>
        <end position="344"/>
    </location>
</feature>
<dbReference type="SUPFAM" id="SSF53659">
    <property type="entry name" value="Isocitrate/Isopropylmalate dehydrogenase-like"/>
    <property type="match status" value="1"/>
</dbReference>
<proteinExistence type="predicted"/>
<keyword evidence="2" id="KW-0560">Oxidoreductase</keyword>
<dbReference type="Pfam" id="PF04166">
    <property type="entry name" value="PdxA"/>
    <property type="match status" value="1"/>
</dbReference>
<keyword evidence="1" id="KW-0479">Metal-binding</keyword>
<reference evidence="5 6" key="1">
    <citation type="submission" date="2020-12" db="EMBL/GenBank/DDBJ databases">
        <title>FDA dAtabase for Regulatory Grade micrObial Sequences (FDA-ARGOS): Supporting development and validation of Infectious Disease Dx tests.</title>
        <authorList>
            <person name="Sproer C."/>
            <person name="Gronow S."/>
            <person name="Severitt S."/>
            <person name="Schroder I."/>
            <person name="Tallon L."/>
            <person name="Sadzewicz L."/>
            <person name="Zhao X."/>
            <person name="Boylan J."/>
            <person name="Ott S."/>
            <person name="Bowen H."/>
            <person name="Vavikolanu K."/>
            <person name="Mehta A."/>
            <person name="Aluvathingal J."/>
            <person name="Nadendla S."/>
            <person name="Lowell S."/>
            <person name="Myers T."/>
            <person name="Yan Y."/>
            <person name="Sichtig H."/>
        </authorList>
    </citation>
    <scope>NUCLEOTIDE SEQUENCE [LARGE SCALE GENOMIC DNA]</scope>
    <source>
        <strain evidence="5 6">FDAARGOS_990</strain>
    </source>
</reference>
<dbReference type="RefSeq" id="WP_198500254.1">
    <property type="nucleotide sequence ID" value="NZ_CP065989.1"/>
</dbReference>
<evidence type="ECO:0000313" key="6">
    <source>
        <dbReference type="Proteomes" id="UP000595374"/>
    </source>
</evidence>
<organism evidence="5 6">
    <name type="scientific">Brevibacterium casei</name>
    <dbReference type="NCBI Taxonomy" id="33889"/>
    <lineage>
        <taxon>Bacteria</taxon>
        <taxon>Bacillati</taxon>
        <taxon>Actinomycetota</taxon>
        <taxon>Actinomycetes</taxon>
        <taxon>Micrococcales</taxon>
        <taxon>Brevibacteriaceae</taxon>
        <taxon>Brevibacterium</taxon>
    </lineage>
</organism>
<dbReference type="AlphaFoldDB" id="A0A7T4DJ44"/>
<evidence type="ECO:0000256" key="2">
    <source>
        <dbReference type="ARBA" id="ARBA00023002"/>
    </source>
</evidence>
<evidence type="ECO:0000256" key="1">
    <source>
        <dbReference type="ARBA" id="ARBA00022723"/>
    </source>
</evidence>
<accession>A0A7T4DJ44</accession>
<gene>
    <name evidence="5" type="ORF">I6H47_04575</name>
</gene>
<dbReference type="InterPro" id="IPR005255">
    <property type="entry name" value="PdxA_fam"/>
</dbReference>
<dbReference type="PANTHER" id="PTHR30004">
    <property type="entry name" value="4-HYDROXYTHREONINE-4-PHOSPHATE DEHYDROGENASE"/>
    <property type="match status" value="1"/>
</dbReference>
<name>A0A7T4DJ44_9MICO</name>
<evidence type="ECO:0000256" key="3">
    <source>
        <dbReference type="ARBA" id="ARBA00023027"/>
    </source>
</evidence>
<keyword evidence="3" id="KW-0520">NAD</keyword>
<dbReference type="GO" id="GO:0051287">
    <property type="term" value="F:NAD binding"/>
    <property type="evidence" value="ECO:0007669"/>
    <property type="project" value="InterPro"/>
</dbReference>